<feature type="region of interest" description="Disordered" evidence="1">
    <location>
        <begin position="1"/>
        <end position="29"/>
    </location>
</feature>
<evidence type="ECO:0000313" key="4">
    <source>
        <dbReference type="EMBL" id="MEV0709184.1"/>
    </source>
</evidence>
<sequence length="361" mass="38602">MRAPLDHPPPASVDRRRPSRRSIDDGAAGRAVTPTRATAVSVLSVAASQRVRSRVPAPQRSILPSVPGIPAGAAILIAVACTFLGFLIDANGNTGELTGTFAALYVAGCVAAVLAVRYRGLFTAMVLPPLLLFLAVPLSYQQLTGSNSSGIKDILLNLAIPLVERFPTMFLATALSLAIGGLRIYLHRRAETEERGDEPRRGSSWGRSGSADRARPAKSTSPAKSAKSKTSAKNARPAKATKAAPPEAAKRRPKRPDPEPIVDISDQKTDKYEPPRPGGRRPSAEVAETPPRVATKGRPREAGRPVTGRTARPAAAMPARAESEAPRGGRARGEVPPHPQPNVRYRDRESQRNERRKPENL</sequence>
<evidence type="ECO:0000313" key="5">
    <source>
        <dbReference type="Proteomes" id="UP001551695"/>
    </source>
</evidence>
<accession>A0ABV3FUT0</accession>
<dbReference type="Proteomes" id="UP001551695">
    <property type="component" value="Unassembled WGS sequence"/>
</dbReference>
<proteinExistence type="predicted"/>
<reference evidence="4 5" key="1">
    <citation type="submission" date="2024-06" db="EMBL/GenBank/DDBJ databases">
        <title>The Natural Products Discovery Center: Release of the First 8490 Sequenced Strains for Exploring Actinobacteria Biosynthetic Diversity.</title>
        <authorList>
            <person name="Kalkreuter E."/>
            <person name="Kautsar S.A."/>
            <person name="Yang D."/>
            <person name="Bader C.D."/>
            <person name="Teijaro C.N."/>
            <person name="Fluegel L."/>
            <person name="Davis C.M."/>
            <person name="Simpson J.R."/>
            <person name="Lauterbach L."/>
            <person name="Steele A.D."/>
            <person name="Gui C."/>
            <person name="Meng S."/>
            <person name="Li G."/>
            <person name="Viehrig K."/>
            <person name="Ye F."/>
            <person name="Su P."/>
            <person name="Kiefer A.F."/>
            <person name="Nichols A."/>
            <person name="Cepeda A.J."/>
            <person name="Yan W."/>
            <person name="Fan B."/>
            <person name="Jiang Y."/>
            <person name="Adhikari A."/>
            <person name="Zheng C.-J."/>
            <person name="Schuster L."/>
            <person name="Cowan T.M."/>
            <person name="Smanski M.J."/>
            <person name="Chevrette M.G."/>
            <person name="De Carvalho L.P.S."/>
            <person name="Shen B."/>
        </authorList>
    </citation>
    <scope>NUCLEOTIDE SEQUENCE [LARGE SCALE GENOMIC DNA]</scope>
    <source>
        <strain evidence="4 5">NPDC050403</strain>
    </source>
</reference>
<feature type="compositionally biased region" description="Basic and acidic residues" evidence="1">
    <location>
        <begin position="344"/>
        <end position="361"/>
    </location>
</feature>
<feature type="compositionally biased region" description="Basic and acidic residues" evidence="1">
    <location>
        <begin position="265"/>
        <end position="274"/>
    </location>
</feature>
<organism evidence="4 5">
    <name type="scientific">Nocardia aurea</name>
    <dbReference type="NCBI Taxonomy" id="2144174"/>
    <lineage>
        <taxon>Bacteria</taxon>
        <taxon>Bacillati</taxon>
        <taxon>Actinomycetota</taxon>
        <taxon>Actinomycetes</taxon>
        <taxon>Mycobacteriales</taxon>
        <taxon>Nocardiaceae</taxon>
        <taxon>Nocardia</taxon>
    </lineage>
</organism>
<name>A0ABV3FUT0_9NOCA</name>
<dbReference type="RefSeq" id="WP_357784507.1">
    <property type="nucleotide sequence ID" value="NZ_JBFAKC010000006.1"/>
</dbReference>
<dbReference type="EMBL" id="JBFAKC010000006">
    <property type="protein sequence ID" value="MEV0709184.1"/>
    <property type="molecule type" value="Genomic_DNA"/>
</dbReference>
<feature type="compositionally biased region" description="Low complexity" evidence="1">
    <location>
        <begin position="216"/>
        <end position="247"/>
    </location>
</feature>
<feature type="transmembrane region" description="Helical" evidence="2">
    <location>
        <begin position="121"/>
        <end position="140"/>
    </location>
</feature>
<dbReference type="Pfam" id="PF20177">
    <property type="entry name" value="DUF6542"/>
    <property type="match status" value="1"/>
</dbReference>
<dbReference type="InterPro" id="IPR046672">
    <property type="entry name" value="DUF6542"/>
</dbReference>
<feature type="domain" description="DUF6542" evidence="3">
    <location>
        <begin position="68"/>
        <end position="189"/>
    </location>
</feature>
<feature type="compositionally biased region" description="Pro residues" evidence="1">
    <location>
        <begin position="1"/>
        <end position="11"/>
    </location>
</feature>
<feature type="transmembrane region" description="Helical" evidence="2">
    <location>
        <begin position="166"/>
        <end position="186"/>
    </location>
</feature>
<feature type="transmembrane region" description="Helical" evidence="2">
    <location>
        <begin position="100"/>
        <end position="116"/>
    </location>
</feature>
<keyword evidence="5" id="KW-1185">Reference proteome</keyword>
<keyword evidence="2" id="KW-0812">Transmembrane</keyword>
<feature type="transmembrane region" description="Helical" evidence="2">
    <location>
        <begin position="62"/>
        <end position="88"/>
    </location>
</feature>
<feature type="compositionally biased region" description="Low complexity" evidence="1">
    <location>
        <begin position="311"/>
        <end position="320"/>
    </location>
</feature>
<keyword evidence="2" id="KW-1133">Transmembrane helix</keyword>
<evidence type="ECO:0000256" key="1">
    <source>
        <dbReference type="SAM" id="MobiDB-lite"/>
    </source>
</evidence>
<comment type="caution">
    <text evidence="4">The sequence shown here is derived from an EMBL/GenBank/DDBJ whole genome shotgun (WGS) entry which is preliminary data.</text>
</comment>
<feature type="compositionally biased region" description="Basic and acidic residues" evidence="1">
    <location>
        <begin position="321"/>
        <end position="335"/>
    </location>
</feature>
<keyword evidence="2" id="KW-0472">Membrane</keyword>
<feature type="compositionally biased region" description="Basic and acidic residues" evidence="1">
    <location>
        <begin position="191"/>
        <end position="201"/>
    </location>
</feature>
<protein>
    <submittedName>
        <fullName evidence="4">DUF6542 domain-containing protein</fullName>
    </submittedName>
</protein>
<feature type="compositionally biased region" description="Basic and acidic residues" evidence="1">
    <location>
        <begin position="13"/>
        <end position="24"/>
    </location>
</feature>
<feature type="region of interest" description="Disordered" evidence="1">
    <location>
        <begin position="191"/>
        <end position="361"/>
    </location>
</feature>
<evidence type="ECO:0000259" key="3">
    <source>
        <dbReference type="Pfam" id="PF20177"/>
    </source>
</evidence>
<gene>
    <name evidence="4" type="ORF">AB0I48_16615</name>
</gene>
<evidence type="ECO:0000256" key="2">
    <source>
        <dbReference type="SAM" id="Phobius"/>
    </source>
</evidence>